<organism evidence="3 4">
    <name type="scientific">Litomosoides sigmodontis</name>
    <name type="common">Filarial nematode worm</name>
    <dbReference type="NCBI Taxonomy" id="42156"/>
    <lineage>
        <taxon>Eukaryota</taxon>
        <taxon>Metazoa</taxon>
        <taxon>Ecdysozoa</taxon>
        <taxon>Nematoda</taxon>
        <taxon>Chromadorea</taxon>
        <taxon>Rhabditida</taxon>
        <taxon>Spirurina</taxon>
        <taxon>Spiruromorpha</taxon>
        <taxon>Filarioidea</taxon>
        <taxon>Onchocercidae</taxon>
        <taxon>Litomosoides</taxon>
    </lineage>
</organism>
<dbReference type="AlphaFoldDB" id="A0A3P6TWJ1"/>
<sequence>MYIYTFTLSVIATLSVTFTVESLVLYYPVNPNYVVPRHMRNFERNAPPRVFPRDPDVPSSGIVFLKKNLEESHVSLQDRSNLEENNRRQKLHSDRSDIGHQRLDIADAASVRSGSVTPLLQVKSVQPSVWSVKSVQNNAISSHQATSAPTRFYAIYDSKAKQFVTNNEPKSTAFRGNDNEVESIRKPYHRRTVELVPSEEKAIKLTGQLGTRSSIPSGSDQEIESIISRTSGAKISTRYISGRRVFVVDGNATLKPLTSFV</sequence>
<dbReference type="EMBL" id="UYRX01000012">
    <property type="protein sequence ID" value="VDK68631.1"/>
    <property type="molecule type" value="Genomic_DNA"/>
</dbReference>
<feature type="compositionally biased region" description="Basic and acidic residues" evidence="1">
    <location>
        <begin position="80"/>
        <end position="99"/>
    </location>
</feature>
<accession>A0A3P6TWJ1</accession>
<keyword evidence="2" id="KW-0812">Transmembrane</keyword>
<dbReference type="Proteomes" id="UP000277928">
    <property type="component" value="Unassembled WGS sequence"/>
</dbReference>
<evidence type="ECO:0000256" key="1">
    <source>
        <dbReference type="SAM" id="MobiDB-lite"/>
    </source>
</evidence>
<dbReference type="OMA" id="SRWDEND"/>
<feature type="transmembrane region" description="Helical" evidence="2">
    <location>
        <begin position="6"/>
        <end position="29"/>
    </location>
</feature>
<dbReference type="OrthoDB" id="5832735at2759"/>
<keyword evidence="4" id="KW-1185">Reference proteome</keyword>
<keyword evidence="2" id="KW-0472">Membrane</keyword>
<evidence type="ECO:0000313" key="3">
    <source>
        <dbReference type="EMBL" id="VDK68631.1"/>
    </source>
</evidence>
<keyword evidence="2" id="KW-1133">Transmembrane helix</keyword>
<proteinExistence type="predicted"/>
<gene>
    <name evidence="3" type="ORF">NLS_LOCUS495</name>
</gene>
<reference evidence="3 4" key="1">
    <citation type="submission" date="2018-08" db="EMBL/GenBank/DDBJ databases">
        <authorList>
            <person name="Laetsch R D."/>
            <person name="Stevens L."/>
            <person name="Kumar S."/>
            <person name="Blaxter L. M."/>
        </authorList>
    </citation>
    <scope>NUCLEOTIDE SEQUENCE [LARGE SCALE GENOMIC DNA]</scope>
</reference>
<name>A0A3P6TWJ1_LITSI</name>
<evidence type="ECO:0000256" key="2">
    <source>
        <dbReference type="SAM" id="Phobius"/>
    </source>
</evidence>
<protein>
    <submittedName>
        <fullName evidence="3">Uncharacterized protein</fullName>
    </submittedName>
</protein>
<evidence type="ECO:0000313" key="4">
    <source>
        <dbReference type="Proteomes" id="UP000277928"/>
    </source>
</evidence>
<feature type="region of interest" description="Disordered" evidence="1">
    <location>
        <begin position="76"/>
        <end position="99"/>
    </location>
</feature>